<organism evidence="8 9">
    <name type="scientific">Ziziphus jujuba var. spinosa</name>
    <dbReference type="NCBI Taxonomy" id="714518"/>
    <lineage>
        <taxon>Eukaryota</taxon>
        <taxon>Viridiplantae</taxon>
        <taxon>Streptophyta</taxon>
        <taxon>Embryophyta</taxon>
        <taxon>Tracheophyta</taxon>
        <taxon>Spermatophyta</taxon>
        <taxon>Magnoliopsida</taxon>
        <taxon>eudicotyledons</taxon>
        <taxon>Gunneridae</taxon>
        <taxon>Pentapetalae</taxon>
        <taxon>rosids</taxon>
        <taxon>fabids</taxon>
        <taxon>Rosales</taxon>
        <taxon>Rhamnaceae</taxon>
        <taxon>Paliureae</taxon>
        <taxon>Ziziphus</taxon>
    </lineage>
</organism>
<dbReference type="InterPro" id="IPR032474">
    <property type="entry name" value="Argonaute_N"/>
</dbReference>
<dbReference type="InterPro" id="IPR003100">
    <property type="entry name" value="PAZ_dom"/>
</dbReference>
<reference evidence="8" key="1">
    <citation type="journal article" date="2021" name="Front. Plant Sci.">
        <title>Chromosome-Scale Genome Assembly for Chinese Sour Jujube and Insights Into Its Genome Evolution and Domestication Signature.</title>
        <authorList>
            <person name="Shen L.-Y."/>
            <person name="Luo H."/>
            <person name="Wang X.-L."/>
            <person name="Wang X.-M."/>
            <person name="Qiu X.-J."/>
            <person name="Liu H."/>
            <person name="Zhou S.-S."/>
            <person name="Jia K.-H."/>
            <person name="Nie S."/>
            <person name="Bao Y.-T."/>
            <person name="Zhang R.-G."/>
            <person name="Yun Q.-Z."/>
            <person name="Chai Y.-H."/>
            <person name="Lu J.-Y."/>
            <person name="Li Y."/>
            <person name="Zhao S.-W."/>
            <person name="Mao J.-F."/>
            <person name="Jia S.-G."/>
            <person name="Mao Y.-M."/>
        </authorList>
    </citation>
    <scope>NUCLEOTIDE SEQUENCE</scope>
    <source>
        <strain evidence="8">AT0</strain>
        <tissue evidence="8">Leaf</tissue>
    </source>
</reference>
<dbReference type="SUPFAM" id="SSF53098">
    <property type="entry name" value="Ribonuclease H-like"/>
    <property type="match status" value="1"/>
</dbReference>
<dbReference type="InterPro" id="IPR014811">
    <property type="entry name" value="ArgoL1"/>
</dbReference>
<dbReference type="AlphaFoldDB" id="A0A978V4G0"/>
<dbReference type="Proteomes" id="UP000813462">
    <property type="component" value="Unassembled WGS sequence"/>
</dbReference>
<evidence type="ECO:0000259" key="6">
    <source>
        <dbReference type="PROSITE" id="PS50821"/>
    </source>
</evidence>
<keyword evidence="4" id="KW-0687">Ribonucleoprotein</keyword>
<keyword evidence="3" id="KW-0943">RNA-mediated gene silencing</keyword>
<dbReference type="GO" id="GO:0031047">
    <property type="term" value="P:regulatory ncRNA-mediated gene silencing"/>
    <property type="evidence" value="ECO:0007669"/>
    <property type="project" value="UniProtKB-KW"/>
</dbReference>
<dbReference type="Pfam" id="PF02170">
    <property type="entry name" value="PAZ"/>
    <property type="match status" value="1"/>
</dbReference>
<dbReference type="InterPro" id="IPR012337">
    <property type="entry name" value="RNaseH-like_sf"/>
</dbReference>
<dbReference type="PROSITE" id="PS50821">
    <property type="entry name" value="PAZ"/>
    <property type="match status" value="1"/>
</dbReference>
<dbReference type="InterPro" id="IPR003165">
    <property type="entry name" value="Piwi"/>
</dbReference>
<dbReference type="SMART" id="SM01163">
    <property type="entry name" value="DUF1785"/>
    <property type="match status" value="1"/>
</dbReference>
<feature type="domain" description="PAZ" evidence="6">
    <location>
        <begin position="350"/>
        <end position="463"/>
    </location>
</feature>
<dbReference type="FunFam" id="3.40.50.2300:FF:000110">
    <property type="entry name" value="Argonaute 10"/>
    <property type="match status" value="1"/>
</dbReference>
<feature type="compositionally biased region" description="Basic residues" evidence="5">
    <location>
        <begin position="69"/>
        <end position="78"/>
    </location>
</feature>
<proteinExistence type="inferred from homology"/>
<dbReference type="Gene3D" id="3.30.420.10">
    <property type="entry name" value="Ribonuclease H-like superfamily/Ribonuclease H"/>
    <property type="match status" value="2"/>
</dbReference>
<feature type="region of interest" description="Disordered" evidence="5">
    <location>
        <begin position="1"/>
        <end position="89"/>
    </location>
</feature>
<dbReference type="InterPro" id="IPR036397">
    <property type="entry name" value="RNaseH_sf"/>
</dbReference>
<dbReference type="Pfam" id="PF16488">
    <property type="entry name" value="ArgoL2"/>
    <property type="match status" value="1"/>
</dbReference>
<dbReference type="FunFam" id="2.170.260.10:FF:000001">
    <property type="entry name" value="Protein argonaute-2"/>
    <property type="match status" value="1"/>
</dbReference>
<evidence type="ECO:0000256" key="3">
    <source>
        <dbReference type="ARBA" id="ARBA00023158"/>
    </source>
</evidence>
<name>A0A978V4G0_ZIZJJ</name>
<evidence type="ECO:0000313" key="8">
    <source>
        <dbReference type="EMBL" id="KAH7522243.1"/>
    </source>
</evidence>
<evidence type="ECO:0000256" key="5">
    <source>
        <dbReference type="SAM" id="MobiDB-lite"/>
    </source>
</evidence>
<dbReference type="Pfam" id="PF02171">
    <property type="entry name" value="Piwi"/>
    <property type="match status" value="1"/>
</dbReference>
<dbReference type="InterPro" id="IPR032473">
    <property type="entry name" value="Argonaute_Mid_dom"/>
</dbReference>
<feature type="region of interest" description="Disordered" evidence="5">
    <location>
        <begin position="863"/>
        <end position="883"/>
    </location>
</feature>
<dbReference type="Gene3D" id="2.170.260.10">
    <property type="entry name" value="paz domain"/>
    <property type="match status" value="1"/>
</dbReference>
<evidence type="ECO:0000259" key="7">
    <source>
        <dbReference type="PROSITE" id="PS50822"/>
    </source>
</evidence>
<gene>
    <name evidence="8" type="ORF">FEM48_Zijuj07G0117600</name>
</gene>
<dbReference type="EMBL" id="JAEACU010000007">
    <property type="protein sequence ID" value="KAH7522243.1"/>
    <property type="molecule type" value="Genomic_DNA"/>
</dbReference>
<feature type="domain" description="Piwi" evidence="7">
    <location>
        <begin position="659"/>
        <end position="839"/>
    </location>
</feature>
<protein>
    <recommendedName>
        <fullName evidence="10">Protein argonaute 10-like</fullName>
    </recommendedName>
</protein>
<dbReference type="SUPFAM" id="SSF101690">
    <property type="entry name" value="PAZ domain"/>
    <property type="match status" value="1"/>
</dbReference>
<dbReference type="Pfam" id="PF16486">
    <property type="entry name" value="ArgoN"/>
    <property type="match status" value="1"/>
</dbReference>
<dbReference type="Pfam" id="PF16487">
    <property type="entry name" value="ArgoMid"/>
    <property type="match status" value="1"/>
</dbReference>
<sequence>MPIRQMKESSEQHLVIKTHIQNSMNPAQKAPKTAQNGKGPPPSPPTQEQQQQPHHNAKTHNQTSPPTKNRGRRRGRGGRKSDQGDVCLRPSSRHCTVAIKPESANLAGALVARTPNGSVENGANLCEMDVGFPTSSKSLSFAPRPGFGQVGTRCIVKANHFFAELPDKDLNQYDVTITPEVASRTVNRAIMAELVRLYKESDLGMRLPAYDGRKSLYTAGELPFAWKEFNIKLVDEDDGINGPKREREYKVVIRFVARANLHHLGQFLAGKRADAPQEALQILDIVLRELATKRYCPIGRSFFSPDIRTPQRLGDGLESWCGFYQSIRPTQMGLSLNIDMASAAFIEPLPVIEFVGQLLGKDVLSRPLSDSDRIKIKKALRGVKVEVTHRGSVRRKYRVSGLTSQPTRELVFPVDENATMKSVVEYFQEMYGFTIQHSHLPCLQVGNQKKANYLPMEACKIVEGQRYTKRLNEKQITALLKVTCQRPRDRENDILQTVQHQAYDHDPYAKEFGVKVSEKLASVEARILPAPWLKYHETGKEKNCLPQVGQWNMMNKKMINGMTVSRWACINFSRSVQESVARGFCNELAQMCQVSGMEFNPEPVIPIYNARPEQVEKALKHVYHASMNKTKGKELELLLAILPDNNGSLYGTFNLAILMGGRNTVLLDAISCRIPLVSDIPTIIFGADVTHPENGEDSSPSIAAVVASQDWPEVTKYAGLVCAQAHRQELIQDLYKTWQDPVRGTVSGGMIRDLLVSFRKATGQKPLRIIFYRDGVSEGQFYQVLLFELDAIRKACASLEPNYQPPVTFIVVQKRHHTRLFANNHRDRSSTDKSGNILPVPPAYYAHLAAFRARFYMEPEMQENGTNGHSAKGTRASGESGVRPLPALKENVKRGFLICPGQEWGKKEKEKENAEKKKMLHAKFDSGDYRLKGLMGVVDARLDEKVGSQAMLIIGEEVC</sequence>
<accession>A0A978V4G0</accession>
<dbReference type="Pfam" id="PF08699">
    <property type="entry name" value="ArgoL1"/>
    <property type="match status" value="1"/>
</dbReference>
<dbReference type="SMART" id="SM00949">
    <property type="entry name" value="PAZ"/>
    <property type="match status" value="1"/>
</dbReference>
<dbReference type="PROSITE" id="PS50822">
    <property type="entry name" value="PIWI"/>
    <property type="match status" value="1"/>
</dbReference>
<dbReference type="InterPro" id="IPR032472">
    <property type="entry name" value="ArgoL2"/>
</dbReference>
<evidence type="ECO:0000256" key="4">
    <source>
        <dbReference type="ARBA" id="ARBA00023274"/>
    </source>
</evidence>
<keyword evidence="2" id="KW-0678">Repressor</keyword>
<comment type="similarity">
    <text evidence="1">Belongs to the argonaute family. Ago subfamily.</text>
</comment>
<dbReference type="InterPro" id="IPR036085">
    <property type="entry name" value="PAZ_dom_sf"/>
</dbReference>
<evidence type="ECO:0000256" key="1">
    <source>
        <dbReference type="ARBA" id="ARBA00008201"/>
    </source>
</evidence>
<feature type="compositionally biased region" description="Basic and acidic residues" evidence="5">
    <location>
        <begin position="1"/>
        <end position="11"/>
    </location>
</feature>
<dbReference type="GO" id="GO:1990904">
    <property type="term" value="C:ribonucleoprotein complex"/>
    <property type="evidence" value="ECO:0007669"/>
    <property type="project" value="UniProtKB-KW"/>
</dbReference>
<evidence type="ECO:0000313" key="9">
    <source>
        <dbReference type="Proteomes" id="UP000813462"/>
    </source>
</evidence>
<dbReference type="Gene3D" id="3.40.50.2300">
    <property type="match status" value="1"/>
</dbReference>
<comment type="caution">
    <text evidence="8">The sequence shown here is derived from an EMBL/GenBank/DDBJ whole genome shotgun (WGS) entry which is preliminary data.</text>
</comment>
<evidence type="ECO:0008006" key="10">
    <source>
        <dbReference type="Google" id="ProtNLM"/>
    </source>
</evidence>
<dbReference type="GO" id="GO:0051607">
    <property type="term" value="P:defense response to virus"/>
    <property type="evidence" value="ECO:0007669"/>
    <property type="project" value="UniProtKB-ARBA"/>
</dbReference>
<dbReference type="SMART" id="SM00950">
    <property type="entry name" value="Piwi"/>
    <property type="match status" value="1"/>
</dbReference>
<dbReference type="GO" id="GO:0003723">
    <property type="term" value="F:RNA binding"/>
    <property type="evidence" value="ECO:0007669"/>
    <property type="project" value="InterPro"/>
</dbReference>
<dbReference type="PANTHER" id="PTHR22891">
    <property type="entry name" value="EUKARYOTIC TRANSLATION INITIATION FACTOR 2C"/>
    <property type="match status" value="1"/>
</dbReference>
<evidence type="ECO:0000256" key="2">
    <source>
        <dbReference type="ARBA" id="ARBA00022491"/>
    </source>
</evidence>
<dbReference type="CDD" id="cd02846">
    <property type="entry name" value="PAZ_argonaute_like"/>
    <property type="match status" value="1"/>
</dbReference>